<dbReference type="Proteomes" id="UP000249557">
    <property type="component" value="Unassembled WGS sequence"/>
</dbReference>
<evidence type="ECO:0000313" key="1">
    <source>
        <dbReference type="EMBL" id="PZO81527.1"/>
    </source>
</evidence>
<dbReference type="EMBL" id="QFNK01000301">
    <property type="protein sequence ID" value="PZO81527.1"/>
    <property type="molecule type" value="Genomic_DNA"/>
</dbReference>
<accession>A0A2W4ZJP2</accession>
<sequence length="186" mass="20427">MSETDKPSLGKAFGGKTKGSQIAYGHPYAETILDSALEIINQAETGRLLMRACQKGNIPIHVIKGTGETGFSPQARIVYMQMSAKKEKASPDDTLALIKAMREADQELIGLTAPDPMKDIMKYATVMHTKNLDAIVYTCKVVKELTNSSHFKELLDGLDKLGYGKVYKAYLKDASEEELFDAYADA</sequence>
<comment type="caution">
    <text evidence="1">The sequence shown here is derived from an EMBL/GenBank/DDBJ whole genome shotgun (WGS) entry which is preliminary data.</text>
</comment>
<name>A0A2W4ZJP2_9BACT</name>
<dbReference type="AlphaFoldDB" id="A0A2W4ZJP2"/>
<protein>
    <submittedName>
        <fullName evidence="1">Uncharacterized protein</fullName>
    </submittedName>
</protein>
<evidence type="ECO:0000313" key="2">
    <source>
        <dbReference type="Proteomes" id="UP000249557"/>
    </source>
</evidence>
<gene>
    <name evidence="1" type="ORF">DI626_10800</name>
</gene>
<reference evidence="1 2" key="1">
    <citation type="submission" date="2017-08" db="EMBL/GenBank/DDBJ databases">
        <title>Infants hospitalized years apart are colonized by the same room-sourced microbial strains.</title>
        <authorList>
            <person name="Brooks B."/>
            <person name="Olm M.R."/>
            <person name="Firek B.A."/>
            <person name="Baker R."/>
            <person name="Thomas B.C."/>
            <person name="Morowitz M.J."/>
            <person name="Banfield J.F."/>
        </authorList>
    </citation>
    <scope>NUCLEOTIDE SEQUENCE [LARGE SCALE GENOMIC DNA]</scope>
    <source>
        <strain evidence="1">S2_018_000_R2_104</strain>
    </source>
</reference>
<organism evidence="1 2">
    <name type="scientific">Micavibrio aeruginosavorus</name>
    <dbReference type="NCBI Taxonomy" id="349221"/>
    <lineage>
        <taxon>Bacteria</taxon>
        <taxon>Pseudomonadati</taxon>
        <taxon>Bdellovibrionota</taxon>
        <taxon>Bdellovibrionia</taxon>
        <taxon>Bdellovibrionales</taxon>
        <taxon>Pseudobdellovibrionaceae</taxon>
        <taxon>Micavibrio</taxon>
    </lineage>
</organism>
<proteinExistence type="predicted"/>